<dbReference type="InterPro" id="IPR036663">
    <property type="entry name" value="Fumarylacetoacetase_C_sf"/>
</dbReference>
<evidence type="ECO:0000313" key="3">
    <source>
        <dbReference type="EMBL" id="TQV88422.1"/>
    </source>
</evidence>
<dbReference type="PANTHER" id="PTHR30143">
    <property type="entry name" value="ACID HYDRATASE"/>
    <property type="match status" value="1"/>
</dbReference>
<gene>
    <name evidence="3" type="ORF">FLL46_07825</name>
</gene>
<proteinExistence type="predicted"/>
<dbReference type="SUPFAM" id="SSF56529">
    <property type="entry name" value="FAH"/>
    <property type="match status" value="1"/>
</dbReference>
<name>A0A545UG18_9GAMM</name>
<feature type="domain" description="Fumarylacetoacetase-like C-terminal" evidence="2">
    <location>
        <begin position="107"/>
        <end position="279"/>
    </location>
</feature>
<keyword evidence="4" id="KW-1185">Reference proteome</keyword>
<evidence type="ECO:0000256" key="1">
    <source>
        <dbReference type="ARBA" id="ARBA00023239"/>
    </source>
</evidence>
<dbReference type="GO" id="GO:0008684">
    <property type="term" value="F:2-oxopent-4-enoate hydratase activity"/>
    <property type="evidence" value="ECO:0007669"/>
    <property type="project" value="TreeGrafter"/>
</dbReference>
<reference evidence="3 4" key="1">
    <citation type="submission" date="2019-07" db="EMBL/GenBank/DDBJ databases">
        <title>Draft genome for Aliikangiella sp. M105.</title>
        <authorList>
            <person name="Wang G."/>
        </authorList>
    </citation>
    <scope>NUCLEOTIDE SEQUENCE [LARGE SCALE GENOMIC DNA]</scope>
    <source>
        <strain evidence="3 4">M105</strain>
    </source>
</reference>
<accession>A0A545UG18</accession>
<protein>
    <submittedName>
        <fullName evidence="3">4-oxalocrotonate decarboxylase</fullName>
    </submittedName>
</protein>
<dbReference type="OrthoDB" id="7041909at2"/>
<dbReference type="AlphaFoldDB" id="A0A545UG18"/>
<dbReference type="Proteomes" id="UP000315439">
    <property type="component" value="Unassembled WGS sequence"/>
</dbReference>
<dbReference type="InterPro" id="IPR011234">
    <property type="entry name" value="Fumarylacetoacetase-like_C"/>
</dbReference>
<dbReference type="GO" id="GO:0005737">
    <property type="term" value="C:cytoplasm"/>
    <property type="evidence" value="ECO:0007669"/>
    <property type="project" value="TreeGrafter"/>
</dbReference>
<organism evidence="3 4">
    <name type="scientific">Aliikangiella coralliicola</name>
    <dbReference type="NCBI Taxonomy" id="2592383"/>
    <lineage>
        <taxon>Bacteria</taxon>
        <taxon>Pseudomonadati</taxon>
        <taxon>Pseudomonadota</taxon>
        <taxon>Gammaproteobacteria</taxon>
        <taxon>Oceanospirillales</taxon>
        <taxon>Pleioneaceae</taxon>
        <taxon>Aliikangiella</taxon>
    </lineage>
</organism>
<keyword evidence="1" id="KW-0456">Lyase</keyword>
<dbReference type="PANTHER" id="PTHR30143:SF0">
    <property type="entry name" value="2-KETO-4-PENTENOATE HYDRATASE"/>
    <property type="match status" value="1"/>
</dbReference>
<comment type="caution">
    <text evidence="3">The sequence shown here is derived from an EMBL/GenBank/DDBJ whole genome shotgun (WGS) entry which is preliminary data.</text>
</comment>
<dbReference type="InterPro" id="IPR050772">
    <property type="entry name" value="Hydratase-Decarb/MhpD_sf"/>
</dbReference>
<evidence type="ECO:0000259" key="2">
    <source>
        <dbReference type="Pfam" id="PF01557"/>
    </source>
</evidence>
<dbReference type="EMBL" id="VIKS01000004">
    <property type="protein sequence ID" value="TQV88422.1"/>
    <property type="molecule type" value="Genomic_DNA"/>
</dbReference>
<sequence>MTVTKQLVLKQVIILFYLLSWVWPAASENFPQQLLLAHTQKLAAPHYSLAAAQANESQAYKVQQKYVKLRSGKDPIAGYKAGLTSTAGQQKFNVSQALSGVLFASGHVADPHTVSLKSAGKLMLETELGFILAKPIKQPVKDIVQLKQAFESVVAVVELPDIGFEQPKKITGVDLIAANVASHQFIIGEKKPLNKIVNINQLTTRLSHDNQVQFNGKAIDALGDQWQALLWLTNQLVSQGHQLSAGDLLITGALGKMIPAQPGNYLAEFDQLGQIQFTVH</sequence>
<dbReference type="Pfam" id="PF01557">
    <property type="entry name" value="FAA_hydrolase"/>
    <property type="match status" value="1"/>
</dbReference>
<evidence type="ECO:0000313" key="4">
    <source>
        <dbReference type="Proteomes" id="UP000315439"/>
    </source>
</evidence>
<dbReference type="Gene3D" id="3.90.850.10">
    <property type="entry name" value="Fumarylacetoacetase-like, C-terminal domain"/>
    <property type="match status" value="1"/>
</dbReference>
<dbReference type="RefSeq" id="WP_142892930.1">
    <property type="nucleotide sequence ID" value="NZ_ML660162.1"/>
</dbReference>